<dbReference type="InterPro" id="IPR014729">
    <property type="entry name" value="Rossmann-like_a/b/a_fold"/>
</dbReference>
<evidence type="ECO:0000256" key="1">
    <source>
        <dbReference type="ARBA" id="ARBA00008791"/>
    </source>
</evidence>
<dbReference type="PIRSF" id="PIRSF006276">
    <property type="entry name" value="UspA"/>
    <property type="match status" value="1"/>
</dbReference>
<proteinExistence type="inferred from homology"/>
<dbReference type="Proteomes" id="UP001161409">
    <property type="component" value="Unassembled WGS sequence"/>
</dbReference>
<accession>A0ABQ5U2A1</accession>
<evidence type="ECO:0000259" key="3">
    <source>
        <dbReference type="Pfam" id="PF00582"/>
    </source>
</evidence>
<protein>
    <recommendedName>
        <fullName evidence="2">Universal stress protein</fullName>
    </recommendedName>
</protein>
<dbReference type="Pfam" id="PF00582">
    <property type="entry name" value="Usp"/>
    <property type="match status" value="1"/>
</dbReference>
<organism evidence="4 5">
    <name type="scientific">Sneathiella chinensis</name>
    <dbReference type="NCBI Taxonomy" id="349750"/>
    <lineage>
        <taxon>Bacteria</taxon>
        <taxon>Pseudomonadati</taxon>
        <taxon>Pseudomonadota</taxon>
        <taxon>Alphaproteobacteria</taxon>
        <taxon>Sneathiellales</taxon>
        <taxon>Sneathiellaceae</taxon>
        <taxon>Sneathiella</taxon>
    </lineage>
</organism>
<keyword evidence="5" id="KW-1185">Reference proteome</keyword>
<gene>
    <name evidence="4" type="ORF">GCM10007924_10160</name>
</gene>
<dbReference type="PANTHER" id="PTHR46268:SF6">
    <property type="entry name" value="UNIVERSAL STRESS PROTEIN UP12"/>
    <property type="match status" value="1"/>
</dbReference>
<name>A0ABQ5U2A1_9PROT</name>
<dbReference type="PANTHER" id="PTHR46268">
    <property type="entry name" value="STRESS RESPONSE PROTEIN NHAX"/>
    <property type="match status" value="1"/>
</dbReference>
<reference evidence="4" key="2">
    <citation type="submission" date="2023-01" db="EMBL/GenBank/DDBJ databases">
        <title>Draft genome sequence of Sneathiella chinensis strain NBRC 103408.</title>
        <authorList>
            <person name="Sun Q."/>
            <person name="Mori K."/>
        </authorList>
    </citation>
    <scope>NUCLEOTIDE SEQUENCE</scope>
    <source>
        <strain evidence="4">NBRC 103408</strain>
    </source>
</reference>
<dbReference type="InterPro" id="IPR006015">
    <property type="entry name" value="Universal_stress_UspA"/>
</dbReference>
<dbReference type="SUPFAM" id="SSF52402">
    <property type="entry name" value="Adenine nucleotide alpha hydrolases-like"/>
    <property type="match status" value="1"/>
</dbReference>
<reference evidence="4" key="1">
    <citation type="journal article" date="2014" name="Int. J. Syst. Evol. Microbiol.">
        <title>Complete genome of a new Firmicutes species belonging to the dominant human colonic microbiota ('Ruminococcus bicirculans') reveals two chromosomes and a selective capacity to utilize plant glucans.</title>
        <authorList>
            <consortium name="NISC Comparative Sequencing Program"/>
            <person name="Wegmann U."/>
            <person name="Louis P."/>
            <person name="Goesmann A."/>
            <person name="Henrissat B."/>
            <person name="Duncan S.H."/>
            <person name="Flint H.J."/>
        </authorList>
    </citation>
    <scope>NUCLEOTIDE SEQUENCE</scope>
    <source>
        <strain evidence="4">NBRC 103408</strain>
    </source>
</reference>
<dbReference type="PRINTS" id="PR01438">
    <property type="entry name" value="UNVRSLSTRESS"/>
</dbReference>
<dbReference type="EMBL" id="BSNF01000001">
    <property type="protein sequence ID" value="GLQ05795.1"/>
    <property type="molecule type" value="Genomic_DNA"/>
</dbReference>
<keyword evidence="2" id="KW-0963">Cytoplasm</keyword>
<comment type="caution">
    <text evidence="4">The sequence shown here is derived from an EMBL/GenBank/DDBJ whole genome shotgun (WGS) entry which is preliminary data.</text>
</comment>
<evidence type="ECO:0000256" key="2">
    <source>
        <dbReference type="PIRNR" id="PIRNR006276"/>
    </source>
</evidence>
<evidence type="ECO:0000313" key="4">
    <source>
        <dbReference type="EMBL" id="GLQ05795.1"/>
    </source>
</evidence>
<feature type="domain" description="UspA" evidence="3">
    <location>
        <begin position="1"/>
        <end position="141"/>
    </location>
</feature>
<comment type="similarity">
    <text evidence="1 2">Belongs to the universal stress protein A family.</text>
</comment>
<dbReference type="Gene3D" id="3.40.50.620">
    <property type="entry name" value="HUPs"/>
    <property type="match status" value="1"/>
</dbReference>
<sequence>MFEHILLAVDLESEDSWRKALPVAVSYAEQSGATLHVMTVVPDFGMSIVGSFFPKDYEEKVMKEANRRLHEFVKEKIPTGIKVQHIVSHGTAYEEILHMQGKLKCDLIVMGAHRPKMQDYLLGPNAARVVRHANCSVLVVRDEAD</sequence>
<dbReference type="RefSeq" id="WP_169559762.1">
    <property type="nucleotide sequence ID" value="NZ_BSNF01000001.1"/>
</dbReference>
<evidence type="ECO:0000313" key="5">
    <source>
        <dbReference type="Proteomes" id="UP001161409"/>
    </source>
</evidence>
<dbReference type="CDD" id="cd00293">
    <property type="entry name" value="USP-like"/>
    <property type="match status" value="1"/>
</dbReference>
<dbReference type="InterPro" id="IPR006016">
    <property type="entry name" value="UspA"/>
</dbReference>
<comment type="subcellular location">
    <subcellularLocation>
        <location evidence="2">Cytoplasm</location>
    </subcellularLocation>
</comment>